<accession>A0A6J2JHT2</accession>
<dbReference type="AlphaFoldDB" id="A0A6J2JHT2"/>
<evidence type="ECO:0000313" key="2">
    <source>
        <dbReference type="Proteomes" id="UP000504629"/>
    </source>
</evidence>
<reference evidence="3" key="1">
    <citation type="submission" date="2025-08" db="UniProtKB">
        <authorList>
            <consortium name="RefSeq"/>
        </authorList>
    </citation>
    <scope>IDENTIFICATION</scope>
    <source>
        <tissue evidence="3">Silk gland</tissue>
    </source>
</reference>
<dbReference type="SUPFAM" id="SSF56112">
    <property type="entry name" value="Protein kinase-like (PK-like)"/>
    <property type="match status" value="1"/>
</dbReference>
<keyword evidence="2" id="KW-1185">Reference proteome</keyword>
<dbReference type="KEGG" id="bman:114242213"/>
<dbReference type="InterPro" id="IPR011009">
    <property type="entry name" value="Kinase-like_dom_sf"/>
</dbReference>
<name>A0A6J2JHT2_BOMMA</name>
<dbReference type="OrthoDB" id="191037at2759"/>
<dbReference type="GO" id="GO:0004672">
    <property type="term" value="F:protein kinase activity"/>
    <property type="evidence" value="ECO:0007669"/>
    <property type="project" value="InterPro"/>
</dbReference>
<dbReference type="PANTHER" id="PTHR11012">
    <property type="entry name" value="PROTEIN KINASE-LIKE DOMAIN-CONTAINING"/>
    <property type="match status" value="1"/>
</dbReference>
<dbReference type="Pfam" id="PF02958">
    <property type="entry name" value="EcKL"/>
    <property type="match status" value="1"/>
</dbReference>
<proteinExistence type="predicted"/>
<evidence type="ECO:0000259" key="1">
    <source>
        <dbReference type="SMART" id="SM00587"/>
    </source>
</evidence>
<gene>
    <name evidence="3" type="primary">LOC114242213</name>
</gene>
<dbReference type="PANTHER" id="PTHR11012:SF30">
    <property type="entry name" value="PROTEIN KINASE-LIKE DOMAIN-CONTAINING"/>
    <property type="match status" value="1"/>
</dbReference>
<dbReference type="PROSITE" id="PS00108">
    <property type="entry name" value="PROTEIN_KINASE_ST"/>
    <property type="match status" value="1"/>
</dbReference>
<organism evidence="2 3">
    <name type="scientific">Bombyx mandarina</name>
    <name type="common">Wild silk moth</name>
    <name type="synonym">Wild silkworm</name>
    <dbReference type="NCBI Taxonomy" id="7092"/>
    <lineage>
        <taxon>Eukaryota</taxon>
        <taxon>Metazoa</taxon>
        <taxon>Ecdysozoa</taxon>
        <taxon>Arthropoda</taxon>
        <taxon>Hexapoda</taxon>
        <taxon>Insecta</taxon>
        <taxon>Pterygota</taxon>
        <taxon>Neoptera</taxon>
        <taxon>Endopterygota</taxon>
        <taxon>Lepidoptera</taxon>
        <taxon>Glossata</taxon>
        <taxon>Ditrysia</taxon>
        <taxon>Bombycoidea</taxon>
        <taxon>Bombycidae</taxon>
        <taxon>Bombycinae</taxon>
        <taxon>Bombyx</taxon>
    </lineage>
</organism>
<sequence length="388" mass="45326">MAQELPIKVKESIQKIIQRENFVSHDVETKKIYPDGSGFMGDLYVVDVRGTTKDGRKEMSLFVKHIIHNAERMSIYSVEDIFAREALAYTELCPVFEDLQTEAGIPENERFKTVTKQECTKDVIILENVCKKGYKTYYRMDVVSLKFAELAIKELARFHGLSLVLEKQRPKYFDEVFKCLKQPFIFGEAWNDFVGNVSKSSIKLLDDDKREKYGDKIMKVVHKYEDYISDTKHFNTVCHGDYKNSNIMVKEKNGACFEVLPIDFQILHYGCPINDLIYFIFTGTDQAFRKEHMENLKDLYYETLKNFVSNFGVRLTEVISKGEFDELFKTKLDFGLMINCFYVPFMFSAENDVPDVTEPLGDISFKTDERFGIRFREVVDDFIEWGYL</sequence>
<dbReference type="GeneID" id="114242213"/>
<dbReference type="InterPro" id="IPR004119">
    <property type="entry name" value="EcKL"/>
</dbReference>
<dbReference type="Gene3D" id="3.90.1200.10">
    <property type="match status" value="1"/>
</dbReference>
<dbReference type="Proteomes" id="UP000504629">
    <property type="component" value="Unplaced"/>
</dbReference>
<dbReference type="InterPro" id="IPR008271">
    <property type="entry name" value="Ser/Thr_kinase_AS"/>
</dbReference>
<protein>
    <submittedName>
        <fullName evidence="3">Uncharacterized protein LOC114242213</fullName>
    </submittedName>
</protein>
<feature type="domain" description="CHK kinase-like" evidence="1">
    <location>
        <begin position="124"/>
        <end position="310"/>
    </location>
</feature>
<dbReference type="RefSeq" id="XP_028029091.1">
    <property type="nucleotide sequence ID" value="XM_028173290.1"/>
</dbReference>
<evidence type="ECO:0000313" key="3">
    <source>
        <dbReference type="RefSeq" id="XP_028029091.1"/>
    </source>
</evidence>
<dbReference type="SMART" id="SM00587">
    <property type="entry name" value="CHK"/>
    <property type="match status" value="1"/>
</dbReference>
<dbReference type="InterPro" id="IPR015897">
    <property type="entry name" value="CHK_kinase-like"/>
</dbReference>